<keyword evidence="6" id="KW-0693">Viral RNA replication</keyword>
<feature type="binding site" evidence="9">
    <location>
        <position position="328"/>
    </location>
    <ligand>
        <name>Mg(2+)</name>
        <dbReference type="ChEBI" id="CHEBI:18420"/>
        <label>2</label>
    </ligand>
</feature>
<evidence type="ECO:0000259" key="10">
    <source>
        <dbReference type="PROSITE" id="PS50522"/>
    </source>
</evidence>
<evidence type="ECO:0000256" key="4">
    <source>
        <dbReference type="ARBA" id="ARBA00022695"/>
    </source>
</evidence>
<protein>
    <recommendedName>
        <fullName evidence="1">RNA-directed RNA polymerase</fullName>
        <ecNumber evidence="1">2.7.7.48</ecNumber>
    </recommendedName>
    <alternativeName>
        <fullName evidence="7">RNA replicase beta chain</fullName>
    </alternativeName>
</protein>
<dbReference type="GO" id="GO:0003968">
    <property type="term" value="F:RNA-directed RNA polymerase activity"/>
    <property type="evidence" value="ECO:0007669"/>
    <property type="project" value="UniProtKB-KW"/>
</dbReference>
<dbReference type="GO" id="GO:0046872">
    <property type="term" value="F:metal ion binding"/>
    <property type="evidence" value="ECO:0007669"/>
    <property type="project" value="UniProtKB-KW"/>
</dbReference>
<evidence type="ECO:0000256" key="3">
    <source>
        <dbReference type="ARBA" id="ARBA00022679"/>
    </source>
</evidence>
<name>A0A514D494_9VIRU</name>
<dbReference type="InterPro" id="IPR005093">
    <property type="entry name" value="RNArep_beta"/>
</dbReference>
<keyword evidence="3" id="KW-0808">Transferase</keyword>
<evidence type="ECO:0000256" key="5">
    <source>
        <dbReference type="ARBA" id="ARBA00022741"/>
    </source>
</evidence>
<evidence type="ECO:0000256" key="8">
    <source>
        <dbReference type="ARBA" id="ARBA00048744"/>
    </source>
</evidence>
<reference evidence="11" key="1">
    <citation type="submission" date="2019-05" db="EMBL/GenBank/DDBJ databases">
        <title>Metatranscriptomic reconstruction reveals RNA viruses with the potential to shape carbon cycling in soil.</title>
        <authorList>
            <person name="Starr E.P."/>
            <person name="Nuccio E."/>
            <person name="Pett-Ridge J."/>
            <person name="Banfield J.F."/>
            <person name="Firestone M.K."/>
        </authorList>
    </citation>
    <scope>NUCLEOTIDE SEQUENCE</scope>
    <source>
        <strain evidence="11">H2_Bulk_34_174_e_1126_1</strain>
    </source>
</reference>
<feature type="binding site" evidence="9">
    <location>
        <position position="426"/>
    </location>
    <ligand>
        <name>Mg(2+)</name>
        <dbReference type="ChEBI" id="CHEBI:18420"/>
        <label>2</label>
    </ligand>
</feature>
<dbReference type="GO" id="GO:0000166">
    <property type="term" value="F:nucleotide binding"/>
    <property type="evidence" value="ECO:0007669"/>
    <property type="project" value="UniProtKB-KW"/>
</dbReference>
<keyword evidence="4" id="KW-0548">Nucleotidyltransferase</keyword>
<dbReference type="InterPro" id="IPR007096">
    <property type="entry name" value="RNA-dir_Rpol_cat_phage"/>
</dbReference>
<keyword evidence="2 11" id="KW-0696">RNA-directed RNA polymerase</keyword>
<dbReference type="GO" id="GO:0039694">
    <property type="term" value="P:viral RNA genome replication"/>
    <property type="evidence" value="ECO:0007669"/>
    <property type="project" value="InterPro"/>
</dbReference>
<sequence length="632" mass="72047">MKSLIALLQCILEETRVRCGVSTARDLKRITSRIEHEGISFLTISLARFGKDFTKSLDEGRVAHASFAGFQRRGALPLLLGGLLARVFDADTGLLLDPPDLEAVRCVRQITLMWAKILPDSSPGLEEVQCSPERVDAALSKWVLCEQDVRESYEKLLLSEEGLLEEFRKIGALLWRDFFSRIDNRLYHEMLFPKHGPGATADKLRGNAKYELRQWTRRLEETFPHWEYLIPNPSSPEQINALRGVQVLEPRDEQPVRVVTVPKTLDTPRIIAVEPSYMQYMQQAVLAMMVQEIPRFYQTRELMQFVSQEPNQRLAREGSITGDLATLDLSEASDRVSNQHVRLLVSNHRWLSQALDVTRSRKADVPGRGVHRLAKFASMGSALCFPMESIVFVTVVFLGIQMQLNRRLTEADVKSLIGRVRAYGDDLIVPTCYTPSVIRALETFGFRVNEHKSYWNGKFRESCGEDFYDGKSTKVVRLRTLLPENRRHVREIVSTVSLRNQLYHAGWLRTADWLDGWIGNLIPFPYIMSTSSLLGRHGSLDQILDQGLSHDANLHRPLVRGMKVVSQPPVSKLDGYGALMKWFLSAESPFEEPPPCNRPWWEIERSPLDLDHLERAGRTASVHIKAGWDSPW</sequence>
<feature type="binding site" evidence="9">
    <location>
        <position position="425"/>
    </location>
    <ligand>
        <name>Mg(2+)</name>
        <dbReference type="ChEBI" id="CHEBI:18420"/>
        <label>2</label>
    </ligand>
</feature>
<evidence type="ECO:0000256" key="2">
    <source>
        <dbReference type="ARBA" id="ARBA00022484"/>
    </source>
</evidence>
<evidence type="ECO:0000313" key="11">
    <source>
        <dbReference type="EMBL" id="QDH88433.1"/>
    </source>
</evidence>
<keyword evidence="9" id="KW-0479">Metal-binding</keyword>
<dbReference type="EMBL" id="MN034081">
    <property type="protein sequence ID" value="QDH88433.1"/>
    <property type="molecule type" value="Genomic_RNA"/>
</dbReference>
<evidence type="ECO:0000256" key="1">
    <source>
        <dbReference type="ARBA" id="ARBA00012494"/>
    </source>
</evidence>
<comment type="cofactor">
    <cofactor evidence="9">
        <name>Mg(2+)</name>
        <dbReference type="ChEBI" id="CHEBI:18420"/>
    </cofactor>
    <text evidence="9">Binds 2 Mg(2+) per subunit.</text>
</comment>
<feature type="domain" description="RdRp catalytic" evidence="10">
    <location>
        <begin position="313"/>
        <end position="457"/>
    </location>
</feature>
<dbReference type="EC" id="2.7.7.48" evidence="1"/>
<evidence type="ECO:0000256" key="7">
    <source>
        <dbReference type="ARBA" id="ARBA00030248"/>
    </source>
</evidence>
<keyword evidence="9" id="KW-0460">Magnesium</keyword>
<comment type="catalytic activity">
    <reaction evidence="8">
        <text>RNA(n) + a ribonucleoside 5'-triphosphate = RNA(n+1) + diphosphate</text>
        <dbReference type="Rhea" id="RHEA:21248"/>
        <dbReference type="Rhea" id="RHEA-COMP:14527"/>
        <dbReference type="Rhea" id="RHEA-COMP:17342"/>
        <dbReference type="ChEBI" id="CHEBI:33019"/>
        <dbReference type="ChEBI" id="CHEBI:61557"/>
        <dbReference type="ChEBI" id="CHEBI:140395"/>
        <dbReference type="EC" id="2.7.7.48"/>
    </reaction>
</comment>
<keyword evidence="5" id="KW-0547">Nucleotide-binding</keyword>
<dbReference type="Pfam" id="PF03431">
    <property type="entry name" value="RNA_replicase_B"/>
    <property type="match status" value="1"/>
</dbReference>
<accession>A0A514D494</accession>
<organism evidence="11">
    <name type="scientific">Leviviridae sp</name>
    <dbReference type="NCBI Taxonomy" id="2027243"/>
    <lineage>
        <taxon>Viruses</taxon>
        <taxon>Riboviria</taxon>
        <taxon>Orthornavirae</taxon>
        <taxon>Lenarviricota</taxon>
        <taxon>Leviviricetes</taxon>
        <taxon>Norzivirales</taxon>
        <taxon>Fiersviridae</taxon>
    </lineage>
</organism>
<dbReference type="PROSITE" id="PS50522">
    <property type="entry name" value="RDRP_PHAGE"/>
    <property type="match status" value="1"/>
</dbReference>
<evidence type="ECO:0000256" key="6">
    <source>
        <dbReference type="ARBA" id="ARBA00022953"/>
    </source>
</evidence>
<gene>
    <name evidence="11" type="ORF">H2Bulk34174e11261_000003</name>
</gene>
<evidence type="ECO:0000256" key="9">
    <source>
        <dbReference type="PIRSR" id="PIRSR605093-1"/>
    </source>
</evidence>
<proteinExistence type="predicted"/>